<evidence type="ECO:0000256" key="3">
    <source>
        <dbReference type="ARBA" id="ARBA00022679"/>
    </source>
</evidence>
<dbReference type="InterPro" id="IPR050087">
    <property type="entry name" value="AON_synthase_class-II"/>
</dbReference>
<comment type="similarity">
    <text evidence="5">Belongs to the class-II pyridoxal-phosphate-dependent aminotransferase family.</text>
</comment>
<comment type="caution">
    <text evidence="7">The sequence shown here is derived from an EMBL/GenBank/DDBJ whole genome shotgun (WGS) entry which is preliminary data.</text>
</comment>
<name>A0A163ZG99_9FLAO</name>
<protein>
    <submittedName>
        <fullName evidence="7">8-amino-7-oxononanoate synthase</fullName>
    </submittedName>
</protein>
<dbReference type="PANTHER" id="PTHR13693">
    <property type="entry name" value="CLASS II AMINOTRANSFERASE/8-AMINO-7-OXONONANOATE SYNTHASE"/>
    <property type="match status" value="1"/>
</dbReference>
<evidence type="ECO:0000259" key="6">
    <source>
        <dbReference type="Pfam" id="PF00155"/>
    </source>
</evidence>
<comment type="cofactor">
    <cofactor evidence="1 5">
        <name>pyridoxal 5'-phosphate</name>
        <dbReference type="ChEBI" id="CHEBI:597326"/>
    </cofactor>
</comment>
<dbReference type="GO" id="GO:0030170">
    <property type="term" value="F:pyridoxal phosphate binding"/>
    <property type="evidence" value="ECO:0007669"/>
    <property type="project" value="InterPro"/>
</dbReference>
<evidence type="ECO:0000256" key="5">
    <source>
        <dbReference type="RuleBase" id="RU003693"/>
    </source>
</evidence>
<proteinExistence type="inferred from homology"/>
<dbReference type="OrthoDB" id="9807157at2"/>
<sequence>MINMLKQNYSLADFLDIDGCDIMQRAAIFNEQWWLRMYNEKHLLYRREALSPSAPVRTVKDRYTGEIKEMLYFGSNDYLNLANHPKVIKAGMEALNKYGAGAGSVPLLGGTIDLHKDLESKIAELKGCENAIIHTSGYGSNTSTLLSLLNKNDIAIIDILAHASLIDGCKNTNIEFFNHNDCNSLESILSKNENKYRTKLIIIDGVYSMDGDITPLDKIVDLSKIYNAYVMIDEAHSTGVLGENGRGTPEHFNLLGKVDIVCGTFSKALGGVGGFIAGSNNLIKLLQYYSRGYMFSTAMTPQVTGSLIKAIEIIGDEPDLRLQLWDNIKYFKKNLLELGFNIGHSETAIFPIITANDAITREICRELHEMNIYANPVVYPAVRKRLSRIRLSLMSNHTKEHLDIVLNAMEHLGKKYDIIK</sequence>
<accession>A0A163ZG99</accession>
<evidence type="ECO:0000256" key="2">
    <source>
        <dbReference type="ARBA" id="ARBA00005189"/>
    </source>
</evidence>
<dbReference type="InterPro" id="IPR015422">
    <property type="entry name" value="PyrdxlP-dep_Trfase_small"/>
</dbReference>
<comment type="pathway">
    <text evidence="2">Lipid metabolism.</text>
</comment>
<evidence type="ECO:0000256" key="4">
    <source>
        <dbReference type="ARBA" id="ARBA00022898"/>
    </source>
</evidence>
<keyword evidence="3" id="KW-0808">Transferase</keyword>
<dbReference type="InterPro" id="IPR004839">
    <property type="entry name" value="Aminotransferase_I/II_large"/>
</dbReference>
<evidence type="ECO:0000313" key="8">
    <source>
        <dbReference type="Proteomes" id="UP000076630"/>
    </source>
</evidence>
<gene>
    <name evidence="7" type="ORF">AV926_07935</name>
</gene>
<dbReference type="Proteomes" id="UP000076630">
    <property type="component" value="Unassembled WGS sequence"/>
</dbReference>
<organism evidence="7 8">
    <name type="scientific">Myroides marinus</name>
    <dbReference type="NCBI Taxonomy" id="703342"/>
    <lineage>
        <taxon>Bacteria</taxon>
        <taxon>Pseudomonadati</taxon>
        <taxon>Bacteroidota</taxon>
        <taxon>Flavobacteriia</taxon>
        <taxon>Flavobacteriales</taxon>
        <taxon>Flavobacteriaceae</taxon>
        <taxon>Myroides</taxon>
    </lineage>
</organism>
<dbReference type="CDD" id="cd06454">
    <property type="entry name" value="KBL_like"/>
    <property type="match status" value="1"/>
</dbReference>
<evidence type="ECO:0000256" key="1">
    <source>
        <dbReference type="ARBA" id="ARBA00001933"/>
    </source>
</evidence>
<dbReference type="InterPro" id="IPR015424">
    <property type="entry name" value="PyrdxlP-dep_Trfase"/>
</dbReference>
<feature type="domain" description="Aminotransferase class I/classII large" evidence="6">
    <location>
        <begin position="69"/>
        <end position="408"/>
    </location>
</feature>
<dbReference type="GO" id="GO:0016740">
    <property type="term" value="F:transferase activity"/>
    <property type="evidence" value="ECO:0007669"/>
    <property type="project" value="UniProtKB-KW"/>
</dbReference>
<dbReference type="RefSeq" id="WP_038988569.1">
    <property type="nucleotide sequence ID" value="NZ_LQNU01000052.1"/>
</dbReference>
<dbReference type="Gene3D" id="3.90.1150.10">
    <property type="entry name" value="Aspartate Aminotransferase, domain 1"/>
    <property type="match status" value="1"/>
</dbReference>
<dbReference type="InterPro" id="IPR001917">
    <property type="entry name" value="Aminotrans_II_pyridoxalP_BS"/>
</dbReference>
<dbReference type="Gene3D" id="3.40.640.10">
    <property type="entry name" value="Type I PLP-dependent aspartate aminotransferase-like (Major domain)"/>
    <property type="match status" value="1"/>
</dbReference>
<dbReference type="EMBL" id="LQNU01000052">
    <property type="protein sequence ID" value="KZE81717.1"/>
    <property type="molecule type" value="Genomic_DNA"/>
</dbReference>
<dbReference type="SUPFAM" id="SSF53383">
    <property type="entry name" value="PLP-dependent transferases"/>
    <property type="match status" value="1"/>
</dbReference>
<keyword evidence="4 5" id="KW-0663">Pyridoxal phosphate</keyword>
<keyword evidence="8" id="KW-1185">Reference proteome</keyword>
<reference evidence="7 8" key="1">
    <citation type="submission" date="2016-01" db="EMBL/GenBank/DDBJ databases">
        <title>Whole genome sequencing of Myroides marinus L41.</title>
        <authorList>
            <person name="Hong K.W."/>
        </authorList>
    </citation>
    <scope>NUCLEOTIDE SEQUENCE [LARGE SCALE GENOMIC DNA]</scope>
    <source>
        <strain evidence="7 8">L41</strain>
    </source>
</reference>
<dbReference type="Pfam" id="PF00155">
    <property type="entry name" value="Aminotran_1_2"/>
    <property type="match status" value="1"/>
</dbReference>
<evidence type="ECO:0000313" key="7">
    <source>
        <dbReference type="EMBL" id="KZE81717.1"/>
    </source>
</evidence>
<dbReference type="PROSITE" id="PS00599">
    <property type="entry name" value="AA_TRANSFER_CLASS_2"/>
    <property type="match status" value="1"/>
</dbReference>
<dbReference type="AlphaFoldDB" id="A0A163ZG99"/>
<dbReference type="InterPro" id="IPR015421">
    <property type="entry name" value="PyrdxlP-dep_Trfase_major"/>
</dbReference>